<keyword evidence="2" id="KW-1185">Reference proteome</keyword>
<proteinExistence type="predicted"/>
<protein>
    <submittedName>
        <fullName evidence="1">Uncharacterized protein</fullName>
    </submittedName>
</protein>
<name>A0ACC1MDJ1_9HYPO</name>
<evidence type="ECO:0000313" key="2">
    <source>
        <dbReference type="Proteomes" id="UP001143910"/>
    </source>
</evidence>
<reference evidence="1" key="1">
    <citation type="submission" date="2022-08" db="EMBL/GenBank/DDBJ databases">
        <title>Genome Sequence of Lecanicillium fungicola.</title>
        <authorList>
            <person name="Buettner E."/>
        </authorList>
    </citation>
    <scope>NUCLEOTIDE SEQUENCE</scope>
    <source>
        <strain evidence="1">Babe33</strain>
    </source>
</reference>
<evidence type="ECO:0000313" key="1">
    <source>
        <dbReference type="EMBL" id="KAJ2957897.1"/>
    </source>
</evidence>
<accession>A0ACC1MDJ1</accession>
<organism evidence="1 2">
    <name type="scientific">Zarea fungicola</name>
    <dbReference type="NCBI Taxonomy" id="93591"/>
    <lineage>
        <taxon>Eukaryota</taxon>
        <taxon>Fungi</taxon>
        <taxon>Dikarya</taxon>
        <taxon>Ascomycota</taxon>
        <taxon>Pezizomycotina</taxon>
        <taxon>Sordariomycetes</taxon>
        <taxon>Hypocreomycetidae</taxon>
        <taxon>Hypocreales</taxon>
        <taxon>Cordycipitaceae</taxon>
        <taxon>Zarea</taxon>
    </lineage>
</organism>
<comment type="caution">
    <text evidence="1">The sequence shown here is derived from an EMBL/GenBank/DDBJ whole genome shotgun (WGS) entry which is preliminary data.</text>
</comment>
<dbReference type="EMBL" id="JANJQO010003608">
    <property type="protein sequence ID" value="KAJ2957897.1"/>
    <property type="molecule type" value="Genomic_DNA"/>
</dbReference>
<dbReference type="Proteomes" id="UP001143910">
    <property type="component" value="Unassembled WGS sequence"/>
</dbReference>
<gene>
    <name evidence="1" type="ORF">NQ176_g11217</name>
</gene>
<sequence>MARPTRRADEASPKDMHELGVRGRKTGVTLRGRGRLDEFGMLPLADISSSPVPNTAQNEAPLSEAVQEPVSVPAPAPEPILQATPVHQGNDSGSDAMDIPSSKPFSAVMAALRMLTSPQGPGPGPRTILRKRSISIGLPKSRSPVKTHAKSLRSPAKRNPNLSPRRMSSTPTDPSIVKQPDFANLPAQSGGSKRLPVISEPRSDSNSISSSDDHMEISDMVEKSKQMPTRSPEQPIGTANDYRPRISQKETTPVGMSDKAKGKQKALAIDPIAQVSPRRPASVRRPPSPQQLVQEPESSLYVPYDPDPSPSPEPAQPDYSSPPEPLREPSITKPSPVSKPPKRKTPVMSALGDTKRRPYDDGEDAGENQEKRQRRDKSAVSRQSEQPVKRGRGRPPKNGIAKRGPRTANAQITRTSFNASRCHINRRGALQRPLVQRCGLVGRYPRQRASL</sequence>